<dbReference type="InterPro" id="IPR004099">
    <property type="entry name" value="Pyr_nucl-diS_OxRdtase_dimer"/>
</dbReference>
<keyword evidence="6 9" id="KW-0560">Oxidoreductase</keyword>
<dbReference type="Pfam" id="PF02852">
    <property type="entry name" value="Pyr_redox_dim"/>
    <property type="match status" value="1"/>
</dbReference>
<name>A0ABX3Z7I8_9STAP</name>
<dbReference type="NCBIfam" id="NF041853">
    <property type="entry name" value="hythiocyan_redase_MerA"/>
    <property type="match status" value="1"/>
</dbReference>
<feature type="domain" description="FAD/NAD(P)-binding" evidence="11">
    <location>
        <begin position="4"/>
        <end position="301"/>
    </location>
</feature>
<evidence type="ECO:0000256" key="1">
    <source>
        <dbReference type="ARBA" id="ARBA00001974"/>
    </source>
</evidence>
<keyword evidence="5" id="KW-0521">NADP</keyword>
<keyword evidence="8 9" id="KW-0676">Redox-active center</keyword>
<keyword evidence="7" id="KW-1015">Disulfide bond</keyword>
<dbReference type="InterPro" id="IPR036188">
    <property type="entry name" value="FAD/NAD-bd_sf"/>
</dbReference>
<dbReference type="SUPFAM" id="SSF51905">
    <property type="entry name" value="FAD/NAD(P)-binding domain"/>
    <property type="match status" value="1"/>
</dbReference>
<keyword evidence="3 9" id="KW-0285">Flavoprotein</keyword>
<sequence>MKTYDFVVIGFGKAGKTFAKTVASKGKKVAVIEQSPKMYGGTCINIGCIPSKTLIQASKTLPFTEAMTRKTEVVQALNQKNYLNLADDPNIDVYDGKATFQSEHEVCIEGVTDETMIRGDVMIINTGATPVIPEIEGVKTSRFVYDSTGVMALSSQPQRLVIIGGGYIALEFASLFASFGTEVTVLERHTHVLSNEDDAIVKEVIQDLENKGVRIETSVEVEKISDTAQEAVIETSNGAFHADAILLATGRTPNTDIGLENVGIALGDKGEIKVNAHLQTAVPHIYAVGDVKGGPQFTYVSLDDFRIIHDHVFGTRQRTTKNRGEIPYTVFIDPPLSRIGLTAAEAQKEGFNIKEGQLPVKQIPRHKINDDPRGLFKVVIDANTNLILGASLYGAQSEELINLIHLAMKQGTTYDVMRDMIYTHPTMAESFNDLFKIKDR</sequence>
<dbReference type="PRINTS" id="PR00411">
    <property type="entry name" value="PNDRDTASEI"/>
</dbReference>
<proteinExistence type="inferred from homology"/>
<evidence type="ECO:0000256" key="3">
    <source>
        <dbReference type="ARBA" id="ARBA00022630"/>
    </source>
</evidence>
<dbReference type="Gene3D" id="3.30.390.30">
    <property type="match status" value="1"/>
</dbReference>
<dbReference type="PANTHER" id="PTHR43014">
    <property type="entry name" value="MERCURIC REDUCTASE"/>
    <property type="match status" value="1"/>
</dbReference>
<evidence type="ECO:0000313" key="12">
    <source>
        <dbReference type="EMBL" id="OTW32075.1"/>
    </source>
</evidence>
<keyword evidence="4 9" id="KW-0274">FAD</keyword>
<organism evidence="12 13">
    <name type="scientific">Staphylococcus agnetis</name>
    <dbReference type="NCBI Taxonomy" id="985762"/>
    <lineage>
        <taxon>Bacteria</taxon>
        <taxon>Bacillati</taxon>
        <taxon>Bacillota</taxon>
        <taxon>Bacilli</taxon>
        <taxon>Bacillales</taxon>
        <taxon>Staphylococcaceae</taxon>
        <taxon>Staphylococcus</taxon>
    </lineage>
</organism>
<keyword evidence="13" id="KW-1185">Reference proteome</keyword>
<dbReference type="Gene3D" id="3.50.50.60">
    <property type="entry name" value="FAD/NAD(P)-binding domain"/>
    <property type="match status" value="3"/>
</dbReference>
<dbReference type="PRINTS" id="PR00368">
    <property type="entry name" value="FADPNR"/>
</dbReference>
<evidence type="ECO:0000256" key="4">
    <source>
        <dbReference type="ARBA" id="ARBA00022827"/>
    </source>
</evidence>
<accession>A0ABX3Z7I8</accession>
<evidence type="ECO:0000313" key="13">
    <source>
        <dbReference type="Proteomes" id="UP000195208"/>
    </source>
</evidence>
<dbReference type="PROSITE" id="PS00076">
    <property type="entry name" value="PYRIDINE_REDOX_1"/>
    <property type="match status" value="1"/>
</dbReference>
<dbReference type="Proteomes" id="UP000195208">
    <property type="component" value="Unassembled WGS sequence"/>
</dbReference>
<reference evidence="12 13" key="1">
    <citation type="submission" date="2017-04" db="EMBL/GenBank/DDBJ databases">
        <title>Staphylococcus agnetis, a potential pathogen in the broiler production.</title>
        <authorList>
            <person name="Poulsen L."/>
        </authorList>
    </citation>
    <scope>NUCLEOTIDE SEQUENCE [LARGE SCALE GENOMIC DNA]</scope>
    <source>
        <strain evidence="12 13">723_310714_2_2_spleen</strain>
    </source>
</reference>
<dbReference type="Pfam" id="PF07992">
    <property type="entry name" value="Pyr_redox_2"/>
    <property type="match status" value="1"/>
</dbReference>
<evidence type="ECO:0000256" key="2">
    <source>
        <dbReference type="ARBA" id="ARBA00007532"/>
    </source>
</evidence>
<evidence type="ECO:0000256" key="9">
    <source>
        <dbReference type="RuleBase" id="RU003691"/>
    </source>
</evidence>
<comment type="similarity">
    <text evidence="2 9">Belongs to the class-I pyridine nucleotide-disulfide oxidoreductase family.</text>
</comment>
<dbReference type="InterPro" id="IPR012999">
    <property type="entry name" value="Pyr_OxRdtase_I_AS"/>
</dbReference>
<evidence type="ECO:0000256" key="8">
    <source>
        <dbReference type="ARBA" id="ARBA00023284"/>
    </source>
</evidence>
<gene>
    <name evidence="12" type="ORF">B9M88_01530</name>
</gene>
<protein>
    <submittedName>
        <fullName evidence="12">Dihydrolipoamide dehydrogenase</fullName>
    </submittedName>
</protein>
<evidence type="ECO:0000256" key="6">
    <source>
        <dbReference type="ARBA" id="ARBA00023002"/>
    </source>
</evidence>
<dbReference type="PIRSF" id="PIRSF000350">
    <property type="entry name" value="Mercury_reductase_MerA"/>
    <property type="match status" value="1"/>
</dbReference>
<dbReference type="EMBL" id="NEFX01000002">
    <property type="protein sequence ID" value="OTW32075.1"/>
    <property type="molecule type" value="Genomic_DNA"/>
</dbReference>
<dbReference type="InterPro" id="IPR023753">
    <property type="entry name" value="FAD/NAD-binding_dom"/>
</dbReference>
<dbReference type="RefSeq" id="WP_060551987.1">
    <property type="nucleotide sequence ID" value="NZ_CP009623.1"/>
</dbReference>
<evidence type="ECO:0000256" key="7">
    <source>
        <dbReference type="ARBA" id="ARBA00023157"/>
    </source>
</evidence>
<feature type="domain" description="Pyridine nucleotide-disulphide oxidoreductase dimerisation" evidence="10">
    <location>
        <begin position="326"/>
        <end position="433"/>
    </location>
</feature>
<comment type="caution">
    <text evidence="12">The sequence shown here is derived from an EMBL/GenBank/DDBJ whole genome shotgun (WGS) entry which is preliminary data.</text>
</comment>
<dbReference type="SUPFAM" id="SSF55424">
    <property type="entry name" value="FAD/NAD-linked reductases, dimerisation (C-terminal) domain"/>
    <property type="match status" value="1"/>
</dbReference>
<dbReference type="InterPro" id="IPR016156">
    <property type="entry name" value="FAD/NAD-linked_Rdtase_dimer_sf"/>
</dbReference>
<dbReference type="InterPro" id="IPR001100">
    <property type="entry name" value="Pyr_nuc-diS_OxRdtase"/>
</dbReference>
<evidence type="ECO:0000256" key="5">
    <source>
        <dbReference type="ARBA" id="ARBA00022857"/>
    </source>
</evidence>
<comment type="cofactor">
    <cofactor evidence="1">
        <name>FAD</name>
        <dbReference type="ChEBI" id="CHEBI:57692"/>
    </cofactor>
</comment>
<evidence type="ECO:0000259" key="11">
    <source>
        <dbReference type="Pfam" id="PF07992"/>
    </source>
</evidence>
<dbReference type="PANTHER" id="PTHR43014:SF4">
    <property type="entry name" value="PYRIDINE NUCLEOTIDE-DISULFIDE OXIDOREDUCTASE RCLA-RELATED"/>
    <property type="match status" value="1"/>
</dbReference>
<evidence type="ECO:0000259" key="10">
    <source>
        <dbReference type="Pfam" id="PF02852"/>
    </source>
</evidence>